<organism evidence="2 3">
    <name type="scientific">Phakopsora pachyrhizi</name>
    <name type="common">Asian soybean rust disease fungus</name>
    <dbReference type="NCBI Taxonomy" id="170000"/>
    <lineage>
        <taxon>Eukaryota</taxon>
        <taxon>Fungi</taxon>
        <taxon>Dikarya</taxon>
        <taxon>Basidiomycota</taxon>
        <taxon>Pucciniomycotina</taxon>
        <taxon>Pucciniomycetes</taxon>
        <taxon>Pucciniales</taxon>
        <taxon>Phakopsoraceae</taxon>
        <taxon>Phakopsora</taxon>
    </lineage>
</organism>
<accession>A0AAV0AXB4</accession>
<feature type="region of interest" description="Disordered" evidence="1">
    <location>
        <begin position="1"/>
        <end position="39"/>
    </location>
</feature>
<name>A0AAV0AXB4_PHAPC</name>
<proteinExistence type="predicted"/>
<feature type="compositionally biased region" description="Basic and acidic residues" evidence="1">
    <location>
        <begin position="7"/>
        <end position="39"/>
    </location>
</feature>
<evidence type="ECO:0000313" key="3">
    <source>
        <dbReference type="Proteomes" id="UP001153365"/>
    </source>
</evidence>
<protein>
    <submittedName>
        <fullName evidence="2">Expressed protein</fullName>
    </submittedName>
</protein>
<dbReference type="EMBL" id="CALTRL010002180">
    <property type="protein sequence ID" value="CAH7674943.1"/>
    <property type="molecule type" value="Genomic_DNA"/>
</dbReference>
<reference evidence="2" key="1">
    <citation type="submission" date="2022-06" db="EMBL/GenBank/DDBJ databases">
        <authorList>
            <consortium name="SYNGENTA / RWTH Aachen University"/>
        </authorList>
    </citation>
    <scope>NUCLEOTIDE SEQUENCE</scope>
</reference>
<comment type="caution">
    <text evidence="2">The sequence shown here is derived from an EMBL/GenBank/DDBJ whole genome shotgun (WGS) entry which is preliminary data.</text>
</comment>
<gene>
    <name evidence="2" type="ORF">PPACK8108_LOCUS9888</name>
</gene>
<sequence length="138" mass="14952">MGPRNNRKIDGEGIEKGLLKEETGDDERRKGSMMVKSKESKIGVLGSTVNNLNITKNNTVQGGGVGLNPMCSGSSRLPSSLSSLRSRDLNRRVAVGMRDPIEELSLGGNAGRLSNFGVIRSRINNSQLTVSNRNDRRI</sequence>
<keyword evidence="3" id="KW-1185">Reference proteome</keyword>
<dbReference type="Proteomes" id="UP001153365">
    <property type="component" value="Unassembled WGS sequence"/>
</dbReference>
<evidence type="ECO:0000256" key="1">
    <source>
        <dbReference type="SAM" id="MobiDB-lite"/>
    </source>
</evidence>
<dbReference type="AlphaFoldDB" id="A0AAV0AXB4"/>
<evidence type="ECO:0000313" key="2">
    <source>
        <dbReference type="EMBL" id="CAH7674943.1"/>
    </source>
</evidence>